<keyword evidence="4" id="KW-1185">Reference proteome</keyword>
<evidence type="ECO:0000313" key="4">
    <source>
        <dbReference type="Proteomes" id="UP001188597"/>
    </source>
</evidence>
<dbReference type="PANTHER" id="PTHR44259">
    <property type="entry name" value="OS07G0183000 PROTEIN-RELATED"/>
    <property type="match status" value="1"/>
</dbReference>
<dbReference type="AlphaFoldDB" id="A0AA88X123"/>
<gene>
    <name evidence="3" type="ORF">RJ639_030102</name>
</gene>
<feature type="signal peptide" evidence="1">
    <location>
        <begin position="1"/>
        <end position="21"/>
    </location>
</feature>
<dbReference type="PANTHER" id="PTHR44259:SF93">
    <property type="entry name" value="PROTEIN, PUTATIVE (DUF295)-RELATED"/>
    <property type="match status" value="1"/>
</dbReference>
<proteinExistence type="predicted"/>
<feature type="chain" id="PRO_5041732253" description="KIB1-4 beta-propeller domain-containing protein" evidence="1">
    <location>
        <begin position="22"/>
        <end position="453"/>
    </location>
</feature>
<reference evidence="3" key="1">
    <citation type="submission" date="2022-12" db="EMBL/GenBank/DDBJ databases">
        <title>Draft genome assemblies for two species of Escallonia (Escalloniales).</title>
        <authorList>
            <person name="Chanderbali A."/>
            <person name="Dervinis C."/>
            <person name="Anghel I."/>
            <person name="Soltis D."/>
            <person name="Soltis P."/>
            <person name="Zapata F."/>
        </authorList>
    </citation>
    <scope>NUCLEOTIDE SEQUENCE</scope>
    <source>
        <strain evidence="3">UCBG64.0493</strain>
        <tissue evidence="3">Leaf</tissue>
    </source>
</reference>
<organism evidence="3 4">
    <name type="scientific">Escallonia herrerae</name>
    <dbReference type="NCBI Taxonomy" id="1293975"/>
    <lineage>
        <taxon>Eukaryota</taxon>
        <taxon>Viridiplantae</taxon>
        <taxon>Streptophyta</taxon>
        <taxon>Embryophyta</taxon>
        <taxon>Tracheophyta</taxon>
        <taxon>Spermatophyta</taxon>
        <taxon>Magnoliopsida</taxon>
        <taxon>eudicotyledons</taxon>
        <taxon>Gunneridae</taxon>
        <taxon>Pentapetalae</taxon>
        <taxon>asterids</taxon>
        <taxon>campanulids</taxon>
        <taxon>Escalloniales</taxon>
        <taxon>Escalloniaceae</taxon>
        <taxon>Escallonia</taxon>
    </lineage>
</organism>
<protein>
    <recommendedName>
        <fullName evidence="2">KIB1-4 beta-propeller domain-containing protein</fullName>
    </recommendedName>
</protein>
<name>A0AA88X123_9ASTE</name>
<feature type="domain" description="KIB1-4 beta-propeller" evidence="2">
    <location>
        <begin position="88"/>
        <end position="363"/>
    </location>
</feature>
<accession>A0AA88X123</accession>
<keyword evidence="1" id="KW-0732">Signal</keyword>
<evidence type="ECO:0000256" key="1">
    <source>
        <dbReference type="SAM" id="SignalP"/>
    </source>
</evidence>
<evidence type="ECO:0000313" key="3">
    <source>
        <dbReference type="EMBL" id="KAK3037209.1"/>
    </source>
</evidence>
<dbReference type="Pfam" id="PF03478">
    <property type="entry name" value="Beta-prop_KIB1-4"/>
    <property type="match status" value="1"/>
</dbReference>
<evidence type="ECO:0000259" key="2">
    <source>
        <dbReference type="Pfam" id="PF03478"/>
    </source>
</evidence>
<comment type="caution">
    <text evidence="3">The sequence shown here is derived from an EMBL/GenBank/DDBJ whole genome shotgun (WGS) entry which is preliminary data.</text>
</comment>
<dbReference type="EMBL" id="JAVXUP010000127">
    <property type="protein sequence ID" value="KAK3037209.1"/>
    <property type="molecule type" value="Genomic_DNA"/>
</dbReference>
<dbReference type="Proteomes" id="UP001188597">
    <property type="component" value="Unassembled WGS sequence"/>
</dbReference>
<dbReference type="InterPro" id="IPR050942">
    <property type="entry name" value="F-box_BR-signaling"/>
</dbReference>
<dbReference type="InterPro" id="IPR005174">
    <property type="entry name" value="KIB1-4_b-propeller"/>
</dbReference>
<sequence>MASSALGWAWLLSELLDLILDRLLEFTDYVRFCSVCKPWRIIALGEDDGDSGYHQLHRQRHCILKSCRNKLPMLVIPTKHNTDDFRSFYSIVDGKIYDLPLPLPCETRFFGSSHGWLFTIDKSFAITLINPWSGKTILLPEFKDPWGKYQDWLDDYDKFPGKAILSSDPCMNPCGYEIAVIYLGSMELAVFRSGDNAWKFLTQKKDYFFCDVVYYKGLFHAVNHLGEMVRVEDGTDRGVVEPTLSPRDISTIHLVKSIRGDLLMVQRFTELNENQEPADVFKCKTVDFKVFKLLRTDDQARPTWVQIESIGDQVLFLGDNHAVCVSTSEFPGCKPNSIYYTEHYFDEFGYVPCGTDDDNGVFDLGNRSIELHYVPDPSQKPLLPAIWIVPNFITRAITATRGCGNHGGALMASSPRQVTGAGCESGPKLRVFQGIDSMIALAIWHKIGIGYKS</sequence>